<dbReference type="PRINTS" id="PR01438">
    <property type="entry name" value="UNVRSLSTRESS"/>
</dbReference>
<keyword evidence="4" id="KW-1185">Reference proteome</keyword>
<feature type="domain" description="UspA" evidence="2">
    <location>
        <begin position="7"/>
        <end position="140"/>
    </location>
</feature>
<organism evidence="3 4">
    <name type="scientific">Phycicoccus avicenniae</name>
    <dbReference type="NCBI Taxonomy" id="2828860"/>
    <lineage>
        <taxon>Bacteria</taxon>
        <taxon>Bacillati</taxon>
        <taxon>Actinomycetota</taxon>
        <taxon>Actinomycetes</taxon>
        <taxon>Micrococcales</taxon>
        <taxon>Intrasporangiaceae</taxon>
        <taxon>Phycicoccus</taxon>
    </lineage>
</organism>
<dbReference type="EMBL" id="JAGSNF010000003">
    <property type="protein sequence ID" value="MBR7742434.1"/>
    <property type="molecule type" value="Genomic_DNA"/>
</dbReference>
<evidence type="ECO:0000256" key="1">
    <source>
        <dbReference type="ARBA" id="ARBA00008791"/>
    </source>
</evidence>
<dbReference type="RefSeq" id="WP_211601565.1">
    <property type="nucleotide sequence ID" value="NZ_JAGSNF010000003.1"/>
</dbReference>
<evidence type="ECO:0000313" key="4">
    <source>
        <dbReference type="Proteomes" id="UP000677016"/>
    </source>
</evidence>
<dbReference type="Pfam" id="PF00582">
    <property type="entry name" value="Usp"/>
    <property type="match status" value="2"/>
</dbReference>
<name>A0A941D5E3_9MICO</name>
<evidence type="ECO:0000313" key="3">
    <source>
        <dbReference type="EMBL" id="MBR7742434.1"/>
    </source>
</evidence>
<protein>
    <submittedName>
        <fullName evidence="3">Universal stress protein</fullName>
    </submittedName>
</protein>
<dbReference type="PANTHER" id="PTHR31964">
    <property type="entry name" value="ADENINE NUCLEOTIDE ALPHA HYDROLASES-LIKE SUPERFAMILY PROTEIN"/>
    <property type="match status" value="1"/>
</dbReference>
<feature type="domain" description="UspA" evidence="2">
    <location>
        <begin position="151"/>
        <end position="288"/>
    </location>
</feature>
<comment type="similarity">
    <text evidence="1">Belongs to the universal stress protein A family.</text>
</comment>
<dbReference type="SUPFAM" id="SSF52402">
    <property type="entry name" value="Adenine nucleotide alpha hydrolases-like"/>
    <property type="match status" value="2"/>
</dbReference>
<reference evidence="3" key="1">
    <citation type="submission" date="2021-04" db="EMBL/GenBank/DDBJ databases">
        <title>Phycicoccus avicenniae sp. nov., a novel endophytic actinomycetes isolated from branch of Avicennia mariana.</title>
        <authorList>
            <person name="Tuo L."/>
        </authorList>
    </citation>
    <scope>NUCLEOTIDE SEQUENCE</scope>
    <source>
        <strain evidence="3">BSK3Z-2</strain>
    </source>
</reference>
<dbReference type="InterPro" id="IPR006015">
    <property type="entry name" value="Universal_stress_UspA"/>
</dbReference>
<dbReference type="Gene3D" id="3.40.50.620">
    <property type="entry name" value="HUPs"/>
    <property type="match status" value="2"/>
</dbReference>
<dbReference type="InterPro" id="IPR014729">
    <property type="entry name" value="Rossmann-like_a/b/a_fold"/>
</dbReference>
<comment type="caution">
    <text evidence="3">The sequence shown here is derived from an EMBL/GenBank/DDBJ whole genome shotgun (WGS) entry which is preliminary data.</text>
</comment>
<gene>
    <name evidence="3" type="ORF">KC207_03915</name>
</gene>
<proteinExistence type="inferred from homology"/>
<dbReference type="Proteomes" id="UP000677016">
    <property type="component" value="Unassembled WGS sequence"/>
</dbReference>
<sequence length="292" mass="30304">MNTTTHRPVLLGTDGCEHSTAALEWAVAEAVRRDRDLRVLHAVPVTLGGIHALPAMEHQEAHAEQVVSETTERAHRLAPDLTVTTVRPVGDAAASLVHESRTADLVVVGARGRGAVAGAFLGSTSLHVAGHAHCPVAVVRHRADADTPRTAVVVGVDGSGNADAALGEAFRLADERGMPLVVVHGSTAATVGTHLAVVDSPELRERIAEYERSSTEHAVAGWRQKYPGVDVDVRVVDEHPVLALTDAAADAAILVVGSRGLGGFGGLVLGSVGQGVLHRAQCPVLVVRPESG</sequence>
<dbReference type="PANTHER" id="PTHR31964:SF113">
    <property type="entry name" value="USPA DOMAIN-CONTAINING PROTEIN"/>
    <property type="match status" value="1"/>
</dbReference>
<dbReference type="AlphaFoldDB" id="A0A941D5E3"/>
<evidence type="ECO:0000259" key="2">
    <source>
        <dbReference type="Pfam" id="PF00582"/>
    </source>
</evidence>
<dbReference type="InterPro" id="IPR006016">
    <property type="entry name" value="UspA"/>
</dbReference>
<accession>A0A941D5E3</accession>